<dbReference type="GO" id="GO:0005506">
    <property type="term" value="F:iron ion binding"/>
    <property type="evidence" value="ECO:0007669"/>
    <property type="project" value="InterPro"/>
</dbReference>
<reference evidence="12 13" key="1">
    <citation type="submission" date="2020-02" db="EMBL/GenBank/DDBJ databases">
        <authorList>
            <person name="Ma Q."/>
            <person name="Huang Y."/>
            <person name="Song X."/>
            <person name="Pei D."/>
        </authorList>
    </citation>
    <scope>NUCLEOTIDE SEQUENCE [LARGE SCALE GENOMIC DNA]</scope>
    <source>
        <strain evidence="12">Sxm20200214</strain>
        <tissue evidence="12">Leaf</tissue>
    </source>
</reference>
<dbReference type="InterPro" id="IPR001128">
    <property type="entry name" value="Cyt_P450"/>
</dbReference>
<evidence type="ECO:0000256" key="8">
    <source>
        <dbReference type="ARBA" id="ARBA00023002"/>
    </source>
</evidence>
<keyword evidence="7" id="KW-1133">Transmembrane helix</keyword>
<evidence type="ECO:0000256" key="2">
    <source>
        <dbReference type="ARBA" id="ARBA00004167"/>
    </source>
</evidence>
<comment type="subcellular location">
    <subcellularLocation>
        <location evidence="2">Membrane</location>
        <topology evidence="2">Single-pass membrane protein</topology>
    </subcellularLocation>
</comment>
<evidence type="ECO:0000256" key="11">
    <source>
        <dbReference type="ARBA" id="ARBA00023136"/>
    </source>
</evidence>
<keyword evidence="10" id="KW-0503">Monooxygenase</keyword>
<comment type="cofactor">
    <cofactor evidence="1">
        <name>heme</name>
        <dbReference type="ChEBI" id="CHEBI:30413"/>
    </cofactor>
</comment>
<sequence length="132" mass="15277">MEFLFKRSGQKLNLPPSPVFSLPVIGYAPIFYLRLGNRHVYVINSHALAEECFTKNDIVLSDRPELLMGKHVGYNSTNMLSSAYGDHWRNLRRIATSEILSSQRLNAFLSIRKDEIRRLISRLSRDSLHLYI</sequence>
<evidence type="ECO:0000256" key="7">
    <source>
        <dbReference type="ARBA" id="ARBA00022989"/>
    </source>
</evidence>
<dbReference type="InterPro" id="IPR050651">
    <property type="entry name" value="Plant_Cytochrome_P450_Monoox"/>
</dbReference>
<dbReference type="InterPro" id="IPR036396">
    <property type="entry name" value="Cyt_P450_sf"/>
</dbReference>
<organism evidence="12 13">
    <name type="scientific">Brassica carinata</name>
    <name type="common">Ethiopian mustard</name>
    <name type="synonym">Abyssinian cabbage</name>
    <dbReference type="NCBI Taxonomy" id="52824"/>
    <lineage>
        <taxon>Eukaryota</taxon>
        <taxon>Viridiplantae</taxon>
        <taxon>Streptophyta</taxon>
        <taxon>Embryophyta</taxon>
        <taxon>Tracheophyta</taxon>
        <taxon>Spermatophyta</taxon>
        <taxon>Magnoliopsida</taxon>
        <taxon>eudicotyledons</taxon>
        <taxon>Gunneridae</taxon>
        <taxon>Pentapetalae</taxon>
        <taxon>rosids</taxon>
        <taxon>malvids</taxon>
        <taxon>Brassicales</taxon>
        <taxon>Brassicaceae</taxon>
        <taxon>Brassiceae</taxon>
        <taxon>Brassica</taxon>
    </lineage>
</organism>
<dbReference type="PANTHER" id="PTHR47947">
    <property type="entry name" value="CYTOCHROME P450 82C3-RELATED"/>
    <property type="match status" value="1"/>
</dbReference>
<dbReference type="Proteomes" id="UP000886595">
    <property type="component" value="Unassembled WGS sequence"/>
</dbReference>
<evidence type="ECO:0000256" key="3">
    <source>
        <dbReference type="ARBA" id="ARBA00010617"/>
    </source>
</evidence>
<accession>A0A8X7VWP3</accession>
<dbReference type="EMBL" id="JAAMPC010000003">
    <property type="protein sequence ID" value="KAG2319131.1"/>
    <property type="molecule type" value="Genomic_DNA"/>
</dbReference>
<evidence type="ECO:0000256" key="4">
    <source>
        <dbReference type="ARBA" id="ARBA00022617"/>
    </source>
</evidence>
<evidence type="ECO:0000256" key="9">
    <source>
        <dbReference type="ARBA" id="ARBA00023004"/>
    </source>
</evidence>
<evidence type="ECO:0000256" key="1">
    <source>
        <dbReference type="ARBA" id="ARBA00001971"/>
    </source>
</evidence>
<gene>
    <name evidence="12" type="ORF">Bca52824_012344</name>
</gene>
<dbReference type="PANTHER" id="PTHR47947:SF62">
    <property type="entry name" value="CYTOCHROME P450, FAMILY 81, SUBFAMILY D, POLYPEPTIDE 5"/>
    <property type="match status" value="1"/>
</dbReference>
<dbReference type="OrthoDB" id="1113115at2759"/>
<dbReference type="GO" id="GO:0020037">
    <property type="term" value="F:heme binding"/>
    <property type="evidence" value="ECO:0007669"/>
    <property type="project" value="InterPro"/>
</dbReference>
<comment type="caution">
    <text evidence="12">The sequence shown here is derived from an EMBL/GenBank/DDBJ whole genome shotgun (WGS) entry which is preliminary data.</text>
</comment>
<keyword evidence="11" id="KW-0472">Membrane</keyword>
<dbReference type="Gene3D" id="1.10.630.10">
    <property type="entry name" value="Cytochrome P450"/>
    <property type="match status" value="1"/>
</dbReference>
<keyword evidence="9" id="KW-0408">Iron</keyword>
<protein>
    <submittedName>
        <fullName evidence="12">Uncharacterized protein</fullName>
    </submittedName>
</protein>
<evidence type="ECO:0000313" key="13">
    <source>
        <dbReference type="Proteomes" id="UP000886595"/>
    </source>
</evidence>
<keyword evidence="4" id="KW-0349">Heme</keyword>
<evidence type="ECO:0000313" key="12">
    <source>
        <dbReference type="EMBL" id="KAG2319131.1"/>
    </source>
</evidence>
<comment type="similarity">
    <text evidence="3">Belongs to the cytochrome P450 family.</text>
</comment>
<keyword evidence="8" id="KW-0560">Oxidoreductase</keyword>
<dbReference type="AlphaFoldDB" id="A0A8X7VWP3"/>
<dbReference type="SUPFAM" id="SSF48264">
    <property type="entry name" value="Cytochrome P450"/>
    <property type="match status" value="1"/>
</dbReference>
<name>A0A8X7VWP3_BRACI</name>
<dbReference type="GO" id="GO:0004497">
    <property type="term" value="F:monooxygenase activity"/>
    <property type="evidence" value="ECO:0007669"/>
    <property type="project" value="UniProtKB-KW"/>
</dbReference>
<proteinExistence type="inferred from homology"/>
<keyword evidence="13" id="KW-1185">Reference proteome</keyword>
<evidence type="ECO:0000256" key="5">
    <source>
        <dbReference type="ARBA" id="ARBA00022692"/>
    </source>
</evidence>
<evidence type="ECO:0000256" key="6">
    <source>
        <dbReference type="ARBA" id="ARBA00022723"/>
    </source>
</evidence>
<dbReference type="Pfam" id="PF00067">
    <property type="entry name" value="p450"/>
    <property type="match status" value="1"/>
</dbReference>
<evidence type="ECO:0000256" key="10">
    <source>
        <dbReference type="ARBA" id="ARBA00023033"/>
    </source>
</evidence>
<dbReference type="GO" id="GO:0016020">
    <property type="term" value="C:membrane"/>
    <property type="evidence" value="ECO:0007669"/>
    <property type="project" value="UniProtKB-SubCell"/>
</dbReference>
<dbReference type="GO" id="GO:0016705">
    <property type="term" value="F:oxidoreductase activity, acting on paired donors, with incorporation or reduction of molecular oxygen"/>
    <property type="evidence" value="ECO:0007669"/>
    <property type="project" value="InterPro"/>
</dbReference>
<keyword evidence="5" id="KW-0812">Transmembrane</keyword>
<keyword evidence="6" id="KW-0479">Metal-binding</keyword>